<reference evidence="1" key="1">
    <citation type="submission" date="2020-08" db="EMBL/GenBank/DDBJ databases">
        <authorList>
            <person name="Cejkova D."/>
            <person name="Kubasova T."/>
            <person name="Jahodarova E."/>
            <person name="Rychlik I."/>
        </authorList>
    </citation>
    <scope>NUCLEOTIDE SEQUENCE</scope>
    <source>
        <strain evidence="1">An420c</strain>
    </source>
</reference>
<proteinExistence type="predicted"/>
<evidence type="ECO:0000313" key="1">
    <source>
        <dbReference type="EMBL" id="MBM6827179.1"/>
    </source>
</evidence>
<protein>
    <submittedName>
        <fullName evidence="1">Dipeptidase</fullName>
    </submittedName>
</protein>
<gene>
    <name evidence="1" type="ORF">H6A13_08755</name>
</gene>
<dbReference type="CDD" id="cd01301">
    <property type="entry name" value="rDP_like"/>
    <property type="match status" value="1"/>
</dbReference>
<dbReference type="InterPro" id="IPR008257">
    <property type="entry name" value="Pept_M19"/>
</dbReference>
<dbReference type="GO" id="GO:0070573">
    <property type="term" value="F:metallodipeptidase activity"/>
    <property type="evidence" value="ECO:0007669"/>
    <property type="project" value="InterPro"/>
</dbReference>
<sequence>MKLIDLHCDTLWKLMDLSGNGDLMKNDGCVSIEAMKKGGTMAQFFACFTYADDYKETGGYDAAWRHVLEMIAYLKEQTRIYADQISLATSCQEMRENAGQGKISAFLTVEEGGVLNGHLDRLEELYRQGVRLMTLMWNYENCIGHPNSRDASVMWQGLKPFGREVVERMNELGMIIDVSHASDGVFRDVLEISRVPVVASHSNCRALCPHPRNLTDDMIRALANTGGIAGLNFYGAFLGNEHASKLEEMAMHVLHMLDVGGSEFPAIGTDFDGFDGIEELDIPDVSQMERLWEALRKKGLSENQLDKIWNGNAERICRQIL</sequence>
<comment type="caution">
    <text evidence="1">The sequence shown here is derived from an EMBL/GenBank/DDBJ whole genome shotgun (WGS) entry which is preliminary data.</text>
</comment>
<dbReference type="PANTHER" id="PTHR10443:SF12">
    <property type="entry name" value="DIPEPTIDASE"/>
    <property type="match status" value="1"/>
</dbReference>
<dbReference type="Gene3D" id="3.20.20.140">
    <property type="entry name" value="Metal-dependent hydrolases"/>
    <property type="match status" value="1"/>
</dbReference>
<name>A0A938X314_9CLOT</name>
<dbReference type="PROSITE" id="PS51365">
    <property type="entry name" value="RENAL_DIPEPTIDASE_2"/>
    <property type="match status" value="1"/>
</dbReference>
<reference evidence="1" key="2">
    <citation type="journal article" date="2021" name="Sci. Rep.">
        <title>The distribution of antibiotic resistance genes in chicken gut microbiota commensals.</title>
        <authorList>
            <person name="Juricova H."/>
            <person name="Matiasovicova J."/>
            <person name="Kubasova T."/>
            <person name="Cejkova D."/>
            <person name="Rychlik I."/>
        </authorList>
    </citation>
    <scope>NUCLEOTIDE SEQUENCE</scope>
    <source>
        <strain evidence="1">An420c</strain>
    </source>
</reference>
<evidence type="ECO:0000313" key="2">
    <source>
        <dbReference type="Proteomes" id="UP000713880"/>
    </source>
</evidence>
<accession>A0A938X314</accession>
<dbReference type="EMBL" id="JACJLV010000026">
    <property type="protein sequence ID" value="MBM6827179.1"/>
    <property type="molecule type" value="Genomic_DNA"/>
</dbReference>
<dbReference type="AlphaFoldDB" id="A0A938X314"/>
<dbReference type="Pfam" id="PF01244">
    <property type="entry name" value="Peptidase_M19"/>
    <property type="match status" value="1"/>
</dbReference>
<dbReference type="RefSeq" id="WP_204909216.1">
    <property type="nucleotide sequence ID" value="NZ_JACJLV010000026.1"/>
</dbReference>
<keyword evidence="2" id="KW-1185">Reference proteome</keyword>
<dbReference type="PANTHER" id="PTHR10443">
    <property type="entry name" value="MICROSOMAL DIPEPTIDASE"/>
    <property type="match status" value="1"/>
</dbReference>
<dbReference type="GO" id="GO:0006508">
    <property type="term" value="P:proteolysis"/>
    <property type="evidence" value="ECO:0007669"/>
    <property type="project" value="InterPro"/>
</dbReference>
<dbReference type="SUPFAM" id="SSF51556">
    <property type="entry name" value="Metallo-dependent hydrolases"/>
    <property type="match status" value="1"/>
</dbReference>
<dbReference type="InterPro" id="IPR032466">
    <property type="entry name" value="Metal_Hydrolase"/>
</dbReference>
<dbReference type="Proteomes" id="UP000713880">
    <property type="component" value="Unassembled WGS sequence"/>
</dbReference>
<organism evidence="1 2">
    <name type="scientific">Mordavella massiliensis</name>
    <dbReference type="NCBI Taxonomy" id="1871024"/>
    <lineage>
        <taxon>Bacteria</taxon>
        <taxon>Bacillati</taxon>
        <taxon>Bacillota</taxon>
        <taxon>Clostridia</taxon>
        <taxon>Eubacteriales</taxon>
        <taxon>Clostridiaceae</taxon>
        <taxon>Mordavella</taxon>
    </lineage>
</organism>